<gene>
    <name evidence="3" type="ORF">BCON_0033g00040</name>
</gene>
<dbReference type="OrthoDB" id="3535870at2759"/>
<organism evidence="3 4">
    <name type="scientific">Botryotinia convoluta</name>
    <dbReference type="NCBI Taxonomy" id="54673"/>
    <lineage>
        <taxon>Eukaryota</taxon>
        <taxon>Fungi</taxon>
        <taxon>Dikarya</taxon>
        <taxon>Ascomycota</taxon>
        <taxon>Pezizomycotina</taxon>
        <taxon>Leotiomycetes</taxon>
        <taxon>Helotiales</taxon>
        <taxon>Sclerotiniaceae</taxon>
        <taxon>Botryotinia</taxon>
    </lineage>
</organism>
<reference evidence="3 4" key="1">
    <citation type="submission" date="2017-12" db="EMBL/GenBank/DDBJ databases">
        <title>Comparative genomics of Botrytis spp.</title>
        <authorList>
            <person name="Valero-Jimenez C.A."/>
            <person name="Tapia P."/>
            <person name="Veloso J."/>
            <person name="Silva-Moreno E."/>
            <person name="Staats M."/>
            <person name="Valdes J.H."/>
            <person name="Van Kan J.A.L."/>
        </authorList>
    </citation>
    <scope>NUCLEOTIDE SEQUENCE [LARGE SCALE GENOMIC DNA]</scope>
    <source>
        <strain evidence="3 4">MUCL11595</strain>
    </source>
</reference>
<feature type="compositionally biased region" description="Polar residues" evidence="1">
    <location>
        <begin position="314"/>
        <end position="370"/>
    </location>
</feature>
<evidence type="ECO:0000313" key="4">
    <source>
        <dbReference type="Proteomes" id="UP000297527"/>
    </source>
</evidence>
<feature type="region of interest" description="Disordered" evidence="1">
    <location>
        <begin position="301"/>
        <end position="370"/>
    </location>
</feature>
<dbReference type="PANTHER" id="PTHR38886:SF1">
    <property type="entry name" value="NACHT-NTPASE AND P-LOOP NTPASES N-TERMINAL DOMAIN-CONTAINING PROTEIN"/>
    <property type="match status" value="1"/>
</dbReference>
<keyword evidence="2" id="KW-1133">Transmembrane helix</keyword>
<keyword evidence="2" id="KW-0472">Membrane</keyword>
<feature type="transmembrane region" description="Helical" evidence="2">
    <location>
        <begin position="422"/>
        <end position="444"/>
    </location>
</feature>
<feature type="transmembrane region" description="Helical" evidence="2">
    <location>
        <begin position="391"/>
        <end position="410"/>
    </location>
</feature>
<keyword evidence="4" id="KW-1185">Reference proteome</keyword>
<comment type="caution">
    <text evidence="3">The sequence shown here is derived from an EMBL/GenBank/DDBJ whole genome shotgun (WGS) entry which is preliminary data.</text>
</comment>
<feature type="compositionally biased region" description="Polar residues" evidence="1">
    <location>
        <begin position="584"/>
        <end position="596"/>
    </location>
</feature>
<accession>A0A4Z1IMQ6</accession>
<feature type="region of interest" description="Disordered" evidence="1">
    <location>
        <begin position="492"/>
        <end position="522"/>
    </location>
</feature>
<evidence type="ECO:0000313" key="3">
    <source>
        <dbReference type="EMBL" id="TGO60692.1"/>
    </source>
</evidence>
<evidence type="ECO:0000256" key="2">
    <source>
        <dbReference type="SAM" id="Phobius"/>
    </source>
</evidence>
<dbReference type="PANTHER" id="PTHR38886">
    <property type="entry name" value="SESA DOMAIN-CONTAINING PROTEIN"/>
    <property type="match status" value="1"/>
</dbReference>
<dbReference type="Proteomes" id="UP000297527">
    <property type="component" value="Unassembled WGS sequence"/>
</dbReference>
<name>A0A4Z1IMQ6_9HELO</name>
<dbReference type="EMBL" id="PQXN01000033">
    <property type="protein sequence ID" value="TGO60692.1"/>
    <property type="molecule type" value="Genomic_DNA"/>
</dbReference>
<feature type="compositionally biased region" description="Pro residues" evidence="1">
    <location>
        <begin position="572"/>
        <end position="581"/>
    </location>
</feature>
<dbReference type="AlphaFoldDB" id="A0A4Z1IMQ6"/>
<keyword evidence="2" id="KW-0812">Transmembrane</keyword>
<protein>
    <submittedName>
        <fullName evidence="3">Uncharacterized protein</fullName>
    </submittedName>
</protein>
<evidence type="ECO:0000256" key="1">
    <source>
        <dbReference type="SAM" id="MobiDB-lite"/>
    </source>
</evidence>
<sequence length="690" mass="75773">MSFGWSAGDIAQAISLIVKVVKALDDGSGAPDEYRKMAVFLENVNLTLKNLHVFATLGVAMLHPAGGKHTPKDVMDFQAFPSQTEEGNQGAFTYARQPSKSIYIMISVLEGMLNSVRGEISLIRSEGREQHKGLHPKAEEIILLLQSLKIDDSMPENNDALDAAVHNIKEHITSTLESTSNPQLPIIGSCPRRAYNTKSPSASNVLFQAMNRDPLEASDEEIKQSLRVICYSIFLYAGMLLRNLCSSCQKDILQPGVANKIEKSYAPVSQVAMEQYETKGSGLPILQLSLELPTTQPKYASELQRSKLKPDAGPSTSPTTIAEPQAHSPFTSTPPASLQTSPKMTSPKHTSPSSTRQSAGNPSNNRSVSTAATSLIRPPRYYMLRAFTNRLLPLALFAVFLITGTVILIYSVVDKRVIPSNFIAGSYITIGVIIILWCLSRFILFLRESFGELGVNEAEAGLQGVHKVHVRGLWGREEGRVKKCLRWLMETPRSDGSKSPVSGDDFGNHGSRNRREAVRQDPQVAEEGIELRDFGIPDQDSQIASSGLALPSLERLSNVSAHPFKPQNQPNDPNPDNPIPPRATSHQQTPSKTQRNPAPPPQETRNHRVPTLNPKINTSHDRLTVHHSSPPNPSQPVSYTDDESRDITSQTRLAPNILPLSMQINPGSINSVPRSRESKITRPLTQSSQF</sequence>
<feature type="region of interest" description="Disordered" evidence="1">
    <location>
        <begin position="561"/>
        <end position="690"/>
    </location>
</feature>
<proteinExistence type="predicted"/>
<feature type="compositionally biased region" description="Polar residues" evidence="1">
    <location>
        <begin position="662"/>
        <end position="673"/>
    </location>
</feature>